<reference evidence="2" key="2">
    <citation type="submission" date="2025-08" db="UniProtKB">
        <authorList>
            <consortium name="RefSeq"/>
        </authorList>
    </citation>
    <scope>IDENTIFICATION</scope>
    <source>
        <tissue evidence="2">Leaf</tissue>
    </source>
</reference>
<dbReference type="RefSeq" id="XP_075096028.1">
    <property type="nucleotide sequence ID" value="XM_075239927.1"/>
</dbReference>
<evidence type="ECO:0000313" key="2">
    <source>
        <dbReference type="RefSeq" id="XP_075096028.1"/>
    </source>
</evidence>
<reference evidence="1" key="1">
    <citation type="journal article" date="2014" name="Nat. Commun.">
        <title>The tobacco genome sequence and its comparison with those of tomato and potato.</title>
        <authorList>
            <person name="Sierro N."/>
            <person name="Battey J.N."/>
            <person name="Ouadi S."/>
            <person name="Bakaher N."/>
            <person name="Bovet L."/>
            <person name="Willig A."/>
            <person name="Goepfert S."/>
            <person name="Peitsch M.C."/>
            <person name="Ivanov N.V."/>
        </authorList>
    </citation>
    <scope>NUCLEOTIDE SEQUENCE [LARGE SCALE GENOMIC DNA]</scope>
</reference>
<keyword evidence="1" id="KW-1185">Reference proteome</keyword>
<gene>
    <name evidence="2" type="primary">LOC107784628</name>
</gene>
<dbReference type="Proteomes" id="UP000790787">
    <property type="component" value="Chromosome 20"/>
</dbReference>
<accession>A0AC58TFL9</accession>
<sequence>MNFLMLRSNQTAASEHSPAREVQSEPNHASKPSTTLEGLIAEDPFPEGEKRDGEGDEYGNVDEDLLDANEKTNSRFLANHIDVKDEEGWITIPKDRLPDNWSEASDISSICSLDRFFVIPGEQVHILACLSAYKQDTEIITPFKVAAVMNKNGIGQSNQKQNGNTGSNSGSVSPGGAVDDSSVSENGNAKIDPEKEVSAGESLLRLEDYKRQTESLVQRFNNSHFFARIAESDEPLWSKRKAMEEVSDMNGADGSETVKRLKKKLSLSTSTDKGNFDARTSGGVARNAVKCCALPNGDIVNVCPPNAPDIVVYIDAVTIIFEEASKSGPPLSLPIACIEAGDDYSLPNLALRRGEEHSFILKPVNPILKSSNGHTGKAFRSSRVHSRTAASTWHHFSNVEERNIGSPTDQYAVLVSCRCNYTESKLFFKQPTSWRPRISRDLMISVASEMTKQTLGSFEGGAQLPVQVLTLQASNLTSQDLTMTVLAPASLTSPPSVVSLSTSPTSPMSPFIGSSDFTERVSIDKQITAAQSNSLVSVNQVPEGKSLSQSVSFSERATPIPDVLPNGNLGCTHLWLQSRVPLGCVPSQSTATIKLELLPLTDGIITLDSLQIDVKEKGVTYIPEHSLKINATSSISTGII</sequence>
<proteinExistence type="predicted"/>
<protein>
    <submittedName>
        <fullName evidence="2">Uncharacterized protein LOC107784628 isoform X3</fullName>
    </submittedName>
</protein>
<name>A0AC58TFL9_TOBAC</name>
<organism evidence="1 2">
    <name type="scientific">Nicotiana tabacum</name>
    <name type="common">Common tobacco</name>
    <dbReference type="NCBI Taxonomy" id="4097"/>
    <lineage>
        <taxon>Eukaryota</taxon>
        <taxon>Viridiplantae</taxon>
        <taxon>Streptophyta</taxon>
        <taxon>Embryophyta</taxon>
        <taxon>Tracheophyta</taxon>
        <taxon>Spermatophyta</taxon>
        <taxon>Magnoliopsida</taxon>
        <taxon>eudicotyledons</taxon>
        <taxon>Gunneridae</taxon>
        <taxon>Pentapetalae</taxon>
        <taxon>asterids</taxon>
        <taxon>lamiids</taxon>
        <taxon>Solanales</taxon>
        <taxon>Solanaceae</taxon>
        <taxon>Nicotianoideae</taxon>
        <taxon>Nicotianeae</taxon>
        <taxon>Nicotiana</taxon>
    </lineage>
</organism>
<evidence type="ECO:0000313" key="1">
    <source>
        <dbReference type="Proteomes" id="UP000790787"/>
    </source>
</evidence>